<dbReference type="PROSITE" id="PS51186">
    <property type="entry name" value="GNAT"/>
    <property type="match status" value="1"/>
</dbReference>
<evidence type="ECO:0000313" key="3">
    <source>
        <dbReference type="Proteomes" id="UP001157167"/>
    </source>
</evidence>
<gene>
    <name evidence="2" type="ORF">GCM10007933_06820</name>
</gene>
<dbReference type="Gene3D" id="3.40.630.30">
    <property type="match status" value="1"/>
</dbReference>
<dbReference type="CDD" id="cd04301">
    <property type="entry name" value="NAT_SF"/>
    <property type="match status" value="1"/>
</dbReference>
<reference evidence="3" key="1">
    <citation type="journal article" date="2019" name="Int. J. Syst. Evol. Microbiol.">
        <title>The Global Catalogue of Microorganisms (GCM) 10K type strain sequencing project: providing services to taxonomists for standard genome sequencing and annotation.</title>
        <authorList>
            <consortium name="The Broad Institute Genomics Platform"/>
            <consortium name="The Broad Institute Genome Sequencing Center for Infectious Disease"/>
            <person name="Wu L."/>
            <person name="Ma J."/>
        </authorList>
    </citation>
    <scope>NUCLEOTIDE SEQUENCE [LARGE SCALE GENOMIC DNA]</scope>
    <source>
        <strain evidence="3">NBRC 102407</strain>
    </source>
</reference>
<name>A0ABQ6F9I2_9RHOO</name>
<dbReference type="EMBL" id="BSPX01000005">
    <property type="protein sequence ID" value="GLT21230.1"/>
    <property type="molecule type" value="Genomic_DNA"/>
</dbReference>
<evidence type="ECO:0000259" key="1">
    <source>
        <dbReference type="PROSITE" id="PS51186"/>
    </source>
</evidence>
<protein>
    <recommendedName>
        <fullName evidence="1">N-acetyltransferase domain-containing protein</fullName>
    </recommendedName>
</protein>
<evidence type="ECO:0000313" key="2">
    <source>
        <dbReference type="EMBL" id="GLT21230.1"/>
    </source>
</evidence>
<dbReference type="SUPFAM" id="SSF55729">
    <property type="entry name" value="Acyl-CoA N-acyltransferases (Nat)"/>
    <property type="match status" value="1"/>
</dbReference>
<proteinExistence type="predicted"/>
<keyword evidence="3" id="KW-1185">Reference proteome</keyword>
<comment type="caution">
    <text evidence="2">The sequence shown here is derived from an EMBL/GenBank/DDBJ whole genome shotgun (WGS) entry which is preliminary data.</text>
</comment>
<accession>A0ABQ6F9I2</accession>
<dbReference type="RefSeq" id="WP_284186693.1">
    <property type="nucleotide sequence ID" value="NZ_BSPX01000005.1"/>
</dbReference>
<dbReference type="InterPro" id="IPR000182">
    <property type="entry name" value="GNAT_dom"/>
</dbReference>
<feature type="domain" description="N-acetyltransferase" evidence="1">
    <location>
        <begin position="14"/>
        <end position="153"/>
    </location>
</feature>
<organism evidence="2 3">
    <name type="scientific">Zoogloea oryzae</name>
    <dbReference type="NCBI Taxonomy" id="310767"/>
    <lineage>
        <taxon>Bacteria</taxon>
        <taxon>Pseudomonadati</taxon>
        <taxon>Pseudomonadota</taxon>
        <taxon>Betaproteobacteria</taxon>
        <taxon>Rhodocyclales</taxon>
        <taxon>Zoogloeaceae</taxon>
        <taxon>Zoogloea</taxon>
    </lineage>
</organism>
<sequence>MNPQSASLRLGGDARLRVLAHLLALNPAERVSRFNAPQSDTSIRAYVARVDFARDLVLAIGPAEHPPLALAHLGIAGNSGELGFSVLAPWRGAGLATRLFEAVVAWAEGNGLERVLCIEGHPAARRIVARLGLRKLQRFEPPRLTVLVSPAAPSPTTLRTRASPNPIPC</sequence>
<dbReference type="Pfam" id="PF00583">
    <property type="entry name" value="Acetyltransf_1"/>
    <property type="match status" value="1"/>
</dbReference>
<dbReference type="InterPro" id="IPR016181">
    <property type="entry name" value="Acyl_CoA_acyltransferase"/>
</dbReference>
<dbReference type="Proteomes" id="UP001157167">
    <property type="component" value="Unassembled WGS sequence"/>
</dbReference>